<dbReference type="GO" id="GO:0015562">
    <property type="term" value="F:efflux transmembrane transporter activity"/>
    <property type="evidence" value="ECO:0007669"/>
    <property type="project" value="TreeGrafter"/>
</dbReference>
<feature type="region of interest" description="Disordered" evidence="4">
    <location>
        <begin position="128"/>
        <end position="147"/>
    </location>
</feature>
<dbReference type="SUPFAM" id="SSF111369">
    <property type="entry name" value="HlyD-like secretion proteins"/>
    <property type="match status" value="1"/>
</dbReference>
<dbReference type="InterPro" id="IPR058792">
    <property type="entry name" value="Beta-barrel_RND_2"/>
</dbReference>
<dbReference type="PANTHER" id="PTHR30469:SF29">
    <property type="entry name" value="BLR2860 PROTEIN"/>
    <property type="match status" value="1"/>
</dbReference>
<evidence type="ECO:0000313" key="10">
    <source>
        <dbReference type="Proteomes" id="UP000324285"/>
    </source>
</evidence>
<dbReference type="InterPro" id="IPR006143">
    <property type="entry name" value="RND_pump_MFP"/>
</dbReference>
<dbReference type="PANTHER" id="PTHR30469">
    <property type="entry name" value="MULTIDRUG RESISTANCE PROTEIN MDTA"/>
    <property type="match status" value="1"/>
</dbReference>
<keyword evidence="3" id="KW-0813">Transport</keyword>
<evidence type="ECO:0000256" key="1">
    <source>
        <dbReference type="ARBA" id="ARBA00004196"/>
    </source>
</evidence>
<keyword evidence="5" id="KW-1133">Transmembrane helix</keyword>
<dbReference type="Pfam" id="PF25917">
    <property type="entry name" value="BSH_RND"/>
    <property type="match status" value="1"/>
</dbReference>
<dbReference type="Proteomes" id="UP000324285">
    <property type="component" value="Chromosome"/>
</dbReference>
<evidence type="ECO:0000259" key="7">
    <source>
        <dbReference type="Pfam" id="PF25954"/>
    </source>
</evidence>
<dbReference type="RefSeq" id="WP_149284196.1">
    <property type="nucleotide sequence ID" value="NZ_CP038437.2"/>
</dbReference>
<accession>A0A5C1NBV9</accession>
<dbReference type="GO" id="GO:1990281">
    <property type="term" value="C:efflux pump complex"/>
    <property type="evidence" value="ECO:0007669"/>
    <property type="project" value="TreeGrafter"/>
</dbReference>
<evidence type="ECO:0000256" key="4">
    <source>
        <dbReference type="SAM" id="MobiDB-lite"/>
    </source>
</evidence>
<dbReference type="Gene3D" id="2.40.420.20">
    <property type="match status" value="1"/>
</dbReference>
<dbReference type="Gene3D" id="1.10.287.470">
    <property type="entry name" value="Helix hairpin bin"/>
    <property type="match status" value="1"/>
</dbReference>
<dbReference type="InterPro" id="IPR058625">
    <property type="entry name" value="MdtA-like_BSH"/>
</dbReference>
<dbReference type="OrthoDB" id="9806939at2"/>
<feature type="compositionally biased region" description="Basic and acidic residues" evidence="4">
    <location>
        <begin position="136"/>
        <end position="147"/>
    </location>
</feature>
<dbReference type="NCBIfam" id="TIGR01730">
    <property type="entry name" value="RND_mfp"/>
    <property type="match status" value="1"/>
</dbReference>
<name>A0A5C1NBV9_9GAMM</name>
<evidence type="ECO:0000256" key="3">
    <source>
        <dbReference type="ARBA" id="ARBA00022448"/>
    </source>
</evidence>
<dbReference type="KEGG" id="hbh:E4T21_06245"/>
<dbReference type="Gene3D" id="2.40.30.170">
    <property type="match status" value="1"/>
</dbReference>
<dbReference type="Pfam" id="PF25954">
    <property type="entry name" value="Beta-barrel_RND_2"/>
    <property type="match status" value="1"/>
</dbReference>
<evidence type="ECO:0000313" key="9">
    <source>
        <dbReference type="EMBL" id="QEM81182.1"/>
    </source>
</evidence>
<keyword evidence="5" id="KW-0812">Transmembrane</keyword>
<dbReference type="Gene3D" id="2.40.50.100">
    <property type="match status" value="1"/>
</dbReference>
<dbReference type="FunFam" id="2.40.30.170:FF:000010">
    <property type="entry name" value="Efflux RND transporter periplasmic adaptor subunit"/>
    <property type="match status" value="1"/>
</dbReference>
<feature type="transmembrane region" description="Helical" evidence="5">
    <location>
        <begin position="6"/>
        <end position="25"/>
    </location>
</feature>
<dbReference type="AlphaFoldDB" id="A0A5C1NBV9"/>
<dbReference type="InterPro" id="IPR058627">
    <property type="entry name" value="MdtA-like_C"/>
</dbReference>
<keyword evidence="10" id="KW-1185">Reference proteome</keyword>
<dbReference type="EMBL" id="CP038437">
    <property type="protein sequence ID" value="QEM81182.1"/>
    <property type="molecule type" value="Genomic_DNA"/>
</dbReference>
<reference evidence="9" key="1">
    <citation type="submission" date="2021-02" db="EMBL/GenBank/DDBJ databases">
        <title>Strain Y2R2, a novel species of the genus Halomonas.</title>
        <authorList>
            <person name="Huang H."/>
        </authorList>
    </citation>
    <scope>NUCLEOTIDE SEQUENCE</scope>
    <source>
        <strain evidence="9">Y2R2</strain>
    </source>
</reference>
<protein>
    <submittedName>
        <fullName evidence="9">Efflux RND transporter periplasmic adaptor subunit</fullName>
    </submittedName>
</protein>
<dbReference type="Pfam" id="PF25967">
    <property type="entry name" value="RND-MFP_C"/>
    <property type="match status" value="1"/>
</dbReference>
<keyword evidence="5" id="KW-0472">Membrane</keyword>
<evidence type="ECO:0000259" key="8">
    <source>
        <dbReference type="Pfam" id="PF25967"/>
    </source>
</evidence>
<evidence type="ECO:0000256" key="2">
    <source>
        <dbReference type="ARBA" id="ARBA00009477"/>
    </source>
</evidence>
<feature type="domain" description="Multidrug resistance protein MdtA-like barrel-sandwich hybrid" evidence="6">
    <location>
        <begin position="66"/>
        <end position="193"/>
    </location>
</feature>
<gene>
    <name evidence="9" type="ORF">E4T21_06245</name>
</gene>
<feature type="domain" description="Multidrug resistance protein MdtA-like C-terminal permuted SH3" evidence="8">
    <location>
        <begin position="278"/>
        <end position="339"/>
    </location>
</feature>
<evidence type="ECO:0000256" key="5">
    <source>
        <dbReference type="SAM" id="Phobius"/>
    </source>
</evidence>
<comment type="subcellular location">
    <subcellularLocation>
        <location evidence="1">Cell envelope</location>
    </subcellularLocation>
</comment>
<sequence length="376" mass="40711">MNKSVAQAGVMIAIVAIVIVVVVFLSGQPDASAENAWPATKVALAEVKRRTPPRAFFGIGELEAIRQVQVAAETSGRVSQLEFDSGQKVERGQVLVQLNDAPERAERVRLQAQLRNAQALLQRLNSLAAQSATTPEQRDNAEAQRDMARGELQQVEARLEQKAIRAPFSGTVGIRRVHLGQYLSAGDTIASLVDADQMHANFALDEEAIPQLRPGQPVELEVDAYPGRTFLGVISAVDPLVDAARMAQVQATLANEDGELHAGMYASIRVPRLDDAEVLSVPETAVTYTAYGETVFIVEPGQRQSLSVKRVAIETGERWQGYVAIDKGLDEGDRVVTSGQLKLSDGMVVEPLEHDTLQASRDVATLESSSTREEAQ</sequence>
<evidence type="ECO:0000259" key="6">
    <source>
        <dbReference type="Pfam" id="PF25917"/>
    </source>
</evidence>
<proteinExistence type="inferred from homology"/>
<feature type="domain" description="CusB-like beta-barrel" evidence="7">
    <location>
        <begin position="201"/>
        <end position="270"/>
    </location>
</feature>
<organism evidence="9 10">
    <name type="scientific">Halomonas binhaiensis</name>
    <dbReference type="NCBI Taxonomy" id="2562282"/>
    <lineage>
        <taxon>Bacteria</taxon>
        <taxon>Pseudomonadati</taxon>
        <taxon>Pseudomonadota</taxon>
        <taxon>Gammaproteobacteria</taxon>
        <taxon>Oceanospirillales</taxon>
        <taxon>Halomonadaceae</taxon>
        <taxon>Halomonas</taxon>
    </lineage>
</organism>
<comment type="similarity">
    <text evidence="2">Belongs to the membrane fusion protein (MFP) (TC 8.A.1) family.</text>
</comment>